<dbReference type="SUPFAM" id="SSF53756">
    <property type="entry name" value="UDP-Glycosyltransferase/glycogen phosphorylase"/>
    <property type="match status" value="1"/>
</dbReference>
<evidence type="ECO:0000313" key="4">
    <source>
        <dbReference type="Proteomes" id="UP000831607"/>
    </source>
</evidence>
<keyword evidence="1" id="KW-0328">Glycosyltransferase</keyword>
<sequence length="354" mass="41264">MLRYVTESVQRWRDRLRRRLAIWIWDRPNRQDGVFQDRVVFIRWDAKLGDTIVLSWVLRALERQRPDLEIVVITGESLEDLYRWGYGIDSVYRASKRHGFKSLRSIVSKLERPRYVVHLSMAWRARDLWFVHHLKPRHVVGLDDELRMVDVKLGQRSLGLHFADKLVPWLEQIGVDVNSRRYSIPRIPEAGHRVDLWWPKGKVIGVCPYGASRKKYLNDVWFESIVRGLLANQFNVVVLVLPDHHAVVQNMIHKHAWQQRVFLNPDKSSVYDLFEQVARCDGVVSVDTAVVHIAVGFERPLVAIYNSSGIEFDHWHPNSSKALVLRGASDLSQIDNGLSQMELARALQYLRCNI</sequence>
<proteinExistence type="predicted"/>
<dbReference type="Pfam" id="PF01075">
    <property type="entry name" value="Glyco_transf_9"/>
    <property type="match status" value="1"/>
</dbReference>
<dbReference type="InterPro" id="IPR051199">
    <property type="entry name" value="LPS_LOS_Heptosyltrfase"/>
</dbReference>
<evidence type="ECO:0000256" key="2">
    <source>
        <dbReference type="ARBA" id="ARBA00022679"/>
    </source>
</evidence>
<organism evidence="3 4">
    <name type="scientific">Orrella daihaiensis</name>
    <dbReference type="NCBI Taxonomy" id="2782176"/>
    <lineage>
        <taxon>Bacteria</taxon>
        <taxon>Pseudomonadati</taxon>
        <taxon>Pseudomonadota</taxon>
        <taxon>Betaproteobacteria</taxon>
        <taxon>Burkholderiales</taxon>
        <taxon>Alcaligenaceae</taxon>
        <taxon>Orrella</taxon>
    </lineage>
</organism>
<reference evidence="3 4" key="1">
    <citation type="submission" date="2020-11" db="EMBL/GenBank/DDBJ databases">
        <title>Algicoccus daihaiensis sp.nov., isolated from Daihai Lake in Inner Mongolia.</title>
        <authorList>
            <person name="Kai J."/>
        </authorList>
    </citation>
    <scope>NUCLEOTIDE SEQUENCE [LARGE SCALE GENOMIC DNA]</scope>
    <source>
        <strain evidence="4">f23</strain>
    </source>
</reference>
<dbReference type="InterPro" id="IPR002201">
    <property type="entry name" value="Glyco_trans_9"/>
</dbReference>
<accession>A0ABY4AN73</accession>
<protein>
    <submittedName>
        <fullName evidence="3">Glycosyltransferase family 9 protein</fullName>
    </submittedName>
</protein>
<dbReference type="Proteomes" id="UP000831607">
    <property type="component" value="Chromosome"/>
</dbReference>
<evidence type="ECO:0000313" key="3">
    <source>
        <dbReference type="EMBL" id="UOD51488.1"/>
    </source>
</evidence>
<dbReference type="Gene3D" id="3.40.50.2000">
    <property type="entry name" value="Glycogen Phosphorylase B"/>
    <property type="match status" value="2"/>
</dbReference>
<keyword evidence="4" id="KW-1185">Reference proteome</keyword>
<keyword evidence="2" id="KW-0808">Transferase</keyword>
<dbReference type="PANTHER" id="PTHR30160">
    <property type="entry name" value="TETRAACYLDISACCHARIDE 4'-KINASE-RELATED"/>
    <property type="match status" value="1"/>
</dbReference>
<evidence type="ECO:0000256" key="1">
    <source>
        <dbReference type="ARBA" id="ARBA00022676"/>
    </source>
</evidence>
<dbReference type="RefSeq" id="WP_243479951.1">
    <property type="nucleotide sequence ID" value="NZ_CP063982.1"/>
</dbReference>
<name>A0ABY4AN73_9BURK</name>
<dbReference type="CDD" id="cd03789">
    <property type="entry name" value="GT9_LPS_heptosyltransferase"/>
    <property type="match status" value="1"/>
</dbReference>
<dbReference type="EMBL" id="CP063982">
    <property type="protein sequence ID" value="UOD51488.1"/>
    <property type="molecule type" value="Genomic_DNA"/>
</dbReference>
<gene>
    <name evidence="3" type="ORF">DHf2319_06605</name>
</gene>